<evidence type="ECO:0000313" key="2">
    <source>
        <dbReference type="Proteomes" id="UP000031668"/>
    </source>
</evidence>
<keyword evidence="2" id="KW-1185">Reference proteome</keyword>
<dbReference type="EMBL" id="JWZT01005599">
    <property type="protein sequence ID" value="KII60484.1"/>
    <property type="molecule type" value="Genomic_DNA"/>
</dbReference>
<dbReference type="OrthoDB" id="126031at2759"/>
<gene>
    <name evidence="1" type="ORF">RF11_11841</name>
</gene>
<evidence type="ECO:0000313" key="1">
    <source>
        <dbReference type="EMBL" id="KII60484.1"/>
    </source>
</evidence>
<organism evidence="1 2">
    <name type="scientific">Thelohanellus kitauei</name>
    <name type="common">Myxosporean</name>
    <dbReference type="NCBI Taxonomy" id="669202"/>
    <lineage>
        <taxon>Eukaryota</taxon>
        <taxon>Metazoa</taxon>
        <taxon>Cnidaria</taxon>
        <taxon>Myxozoa</taxon>
        <taxon>Myxosporea</taxon>
        <taxon>Bivalvulida</taxon>
        <taxon>Platysporina</taxon>
        <taxon>Myxobolidae</taxon>
        <taxon>Thelohanellus</taxon>
    </lineage>
</organism>
<proteinExistence type="predicted"/>
<protein>
    <submittedName>
        <fullName evidence="1">Uncharacterized protein</fullName>
    </submittedName>
</protein>
<accession>A0A0C2M7Z6</accession>
<name>A0A0C2M7Z6_THEKT</name>
<dbReference type="AlphaFoldDB" id="A0A0C2M7Z6"/>
<dbReference type="Proteomes" id="UP000031668">
    <property type="component" value="Unassembled WGS sequence"/>
</dbReference>
<reference evidence="1 2" key="1">
    <citation type="journal article" date="2014" name="Genome Biol. Evol.">
        <title>The genome of the myxosporean Thelohanellus kitauei shows adaptations to nutrient acquisition within its fish host.</title>
        <authorList>
            <person name="Yang Y."/>
            <person name="Xiong J."/>
            <person name="Zhou Z."/>
            <person name="Huo F."/>
            <person name="Miao W."/>
            <person name="Ran C."/>
            <person name="Liu Y."/>
            <person name="Zhang J."/>
            <person name="Feng J."/>
            <person name="Wang M."/>
            <person name="Wang M."/>
            <person name="Wang L."/>
            <person name="Yao B."/>
        </authorList>
    </citation>
    <scope>NUCLEOTIDE SEQUENCE [LARGE SCALE GENOMIC DNA]</scope>
    <source>
        <strain evidence="1">Wuqing</strain>
    </source>
</reference>
<comment type="caution">
    <text evidence="1">The sequence shown here is derived from an EMBL/GenBank/DDBJ whole genome shotgun (WGS) entry which is preliminary data.</text>
</comment>
<sequence length="160" mass="19132">MLPKDDNRRAKSTDEQKESIIDILEENYSHTIQRKCDLFFERHYIRTGRSTATRCFKNFHYTLKILRPIPERQLLRIDQKYFHRRNLLLCKYDMSVWSVAQRNWSHMNRSGFTFRAICHHIANVTYAIENHLSKWKRLVSQAGSKSADEFFNLLKHAAAT</sequence>